<keyword evidence="1" id="KW-0812">Transmembrane</keyword>
<protein>
    <submittedName>
        <fullName evidence="2">Uncharacterized protein</fullName>
    </submittedName>
</protein>
<feature type="transmembrane region" description="Helical" evidence="1">
    <location>
        <begin position="12"/>
        <end position="31"/>
    </location>
</feature>
<organism evidence="2 3">
    <name type="scientific">Bhargavaea ullalensis</name>
    <dbReference type="NCBI Taxonomy" id="1265685"/>
    <lineage>
        <taxon>Bacteria</taxon>
        <taxon>Bacillati</taxon>
        <taxon>Bacillota</taxon>
        <taxon>Bacilli</taxon>
        <taxon>Bacillales</taxon>
        <taxon>Caryophanaceae</taxon>
        <taxon>Bhargavaea</taxon>
    </lineage>
</organism>
<dbReference type="Proteomes" id="UP001549099">
    <property type="component" value="Unassembled WGS sequence"/>
</dbReference>
<proteinExistence type="predicted"/>
<evidence type="ECO:0000313" key="3">
    <source>
        <dbReference type="Proteomes" id="UP001549099"/>
    </source>
</evidence>
<keyword evidence="1" id="KW-0472">Membrane</keyword>
<gene>
    <name evidence="2" type="ORF">ABID49_000319</name>
</gene>
<reference evidence="2 3" key="1">
    <citation type="submission" date="2024-06" db="EMBL/GenBank/DDBJ databases">
        <title>Genomic Encyclopedia of Type Strains, Phase IV (KMG-IV): sequencing the most valuable type-strain genomes for metagenomic binning, comparative biology and taxonomic classification.</title>
        <authorList>
            <person name="Goeker M."/>
        </authorList>
    </citation>
    <scope>NUCLEOTIDE SEQUENCE [LARGE SCALE GENOMIC DNA]</scope>
    <source>
        <strain evidence="2 3">DSM 26128</strain>
    </source>
</reference>
<evidence type="ECO:0000256" key="1">
    <source>
        <dbReference type="SAM" id="Phobius"/>
    </source>
</evidence>
<accession>A0ABV2G835</accession>
<keyword evidence="3" id="KW-1185">Reference proteome</keyword>
<comment type="caution">
    <text evidence="2">The sequence shown here is derived from an EMBL/GenBank/DDBJ whole genome shotgun (WGS) entry which is preliminary data.</text>
</comment>
<keyword evidence="1" id="KW-1133">Transmembrane helix</keyword>
<name>A0ABV2G835_9BACL</name>
<dbReference type="EMBL" id="JBEPLW010000001">
    <property type="protein sequence ID" value="MET3574443.1"/>
    <property type="molecule type" value="Genomic_DNA"/>
</dbReference>
<sequence length="37" mass="3922">MNPEQKSSKFPLFISTGIGAAIGAILGIIAYNQNWLG</sequence>
<evidence type="ECO:0000313" key="2">
    <source>
        <dbReference type="EMBL" id="MET3574443.1"/>
    </source>
</evidence>